<reference evidence="3" key="1">
    <citation type="submission" date="2014-04" db="EMBL/GenBank/DDBJ databases">
        <title>Evolutionary Origins and Diversification of the Mycorrhizal Mutualists.</title>
        <authorList>
            <consortium name="DOE Joint Genome Institute"/>
            <consortium name="Mycorrhizal Genomics Consortium"/>
            <person name="Kohler A."/>
            <person name="Kuo A."/>
            <person name="Nagy L.G."/>
            <person name="Floudas D."/>
            <person name="Copeland A."/>
            <person name="Barry K.W."/>
            <person name="Cichocki N."/>
            <person name="Veneault-Fourrey C."/>
            <person name="LaButti K."/>
            <person name="Lindquist E.A."/>
            <person name="Lipzen A."/>
            <person name="Lundell T."/>
            <person name="Morin E."/>
            <person name="Murat C."/>
            <person name="Riley R."/>
            <person name="Ohm R."/>
            <person name="Sun H."/>
            <person name="Tunlid A."/>
            <person name="Henrissat B."/>
            <person name="Grigoriev I.V."/>
            <person name="Hibbett D.S."/>
            <person name="Martin F."/>
        </authorList>
    </citation>
    <scope>NUCLEOTIDE SEQUENCE [LARGE SCALE GENOMIC DNA]</scope>
    <source>
        <strain evidence="3">FD-334 SS-4</strain>
    </source>
</reference>
<dbReference type="EMBL" id="KN817866">
    <property type="protein sequence ID" value="KJA12860.1"/>
    <property type="molecule type" value="Genomic_DNA"/>
</dbReference>
<evidence type="ECO:0000313" key="3">
    <source>
        <dbReference type="Proteomes" id="UP000054270"/>
    </source>
</evidence>
<dbReference type="Proteomes" id="UP000054270">
    <property type="component" value="Unassembled WGS sequence"/>
</dbReference>
<feature type="region of interest" description="Disordered" evidence="1">
    <location>
        <begin position="1"/>
        <end position="40"/>
    </location>
</feature>
<organism evidence="2 3">
    <name type="scientific">Hypholoma sublateritium (strain FD-334 SS-4)</name>
    <dbReference type="NCBI Taxonomy" id="945553"/>
    <lineage>
        <taxon>Eukaryota</taxon>
        <taxon>Fungi</taxon>
        <taxon>Dikarya</taxon>
        <taxon>Basidiomycota</taxon>
        <taxon>Agaricomycotina</taxon>
        <taxon>Agaricomycetes</taxon>
        <taxon>Agaricomycetidae</taxon>
        <taxon>Agaricales</taxon>
        <taxon>Agaricineae</taxon>
        <taxon>Strophariaceae</taxon>
        <taxon>Hypholoma</taxon>
    </lineage>
</organism>
<accession>A0A0D2NWC6</accession>
<evidence type="ECO:0000256" key="1">
    <source>
        <dbReference type="SAM" id="MobiDB-lite"/>
    </source>
</evidence>
<evidence type="ECO:0000313" key="2">
    <source>
        <dbReference type="EMBL" id="KJA12860.1"/>
    </source>
</evidence>
<proteinExistence type="predicted"/>
<sequence>MSSPADNPKADGMTPVFRPNPNFDHSEGCGTQDPKQGSYSTRISCGATFNVLGSPPPSAAEPALSVISRAQTSSGLLHPLRPGQPDLSVMSPPAPSHSRYCTSADHGWQGPPCTECRPCHIQARPSAEAQPLVAVPVIPGVNSEKENVRGWIVHNDNQWLHSDIRAPHPGGDVALSREFKAVNVLEAHAKSACESIFVKGYALYYTVASQGTISEKLLMGTNAHTHTARWVRAVLKRPAPAADWREEK</sequence>
<name>A0A0D2NWC6_HYPSF</name>
<gene>
    <name evidence="2" type="ORF">HYPSUDRAFT_210052</name>
</gene>
<protein>
    <submittedName>
        <fullName evidence="2">Uncharacterized protein</fullName>
    </submittedName>
</protein>
<dbReference type="AlphaFoldDB" id="A0A0D2NWC6"/>
<keyword evidence="3" id="KW-1185">Reference proteome</keyword>